<dbReference type="InterPro" id="IPR034085">
    <property type="entry name" value="TOG"/>
</dbReference>
<accession>A0A642UML0</accession>
<dbReference type="InterPro" id="IPR001494">
    <property type="entry name" value="Importin-beta_N"/>
</dbReference>
<gene>
    <name evidence="10" type="ORF">DIURU_004970</name>
</gene>
<evidence type="ECO:0000256" key="4">
    <source>
        <dbReference type="ARBA" id="ARBA00022490"/>
    </source>
</evidence>
<keyword evidence="7" id="KW-0539">Nucleus</keyword>
<evidence type="ECO:0000256" key="7">
    <source>
        <dbReference type="ARBA" id="ARBA00023242"/>
    </source>
</evidence>
<dbReference type="OrthoDB" id="7862313at2759"/>
<dbReference type="GO" id="GO:0005634">
    <property type="term" value="C:nucleus"/>
    <property type="evidence" value="ECO:0007669"/>
    <property type="project" value="UniProtKB-ARBA"/>
</dbReference>
<dbReference type="GeneID" id="54783621"/>
<dbReference type="InterPro" id="IPR016024">
    <property type="entry name" value="ARM-type_fold"/>
</dbReference>
<keyword evidence="11" id="KW-1185">Reference proteome</keyword>
<dbReference type="SMART" id="SM01349">
    <property type="entry name" value="TOG"/>
    <property type="match status" value="1"/>
</dbReference>
<evidence type="ECO:0000313" key="10">
    <source>
        <dbReference type="EMBL" id="KAA8898115.1"/>
    </source>
</evidence>
<evidence type="ECO:0000259" key="9">
    <source>
        <dbReference type="PROSITE" id="PS50166"/>
    </source>
</evidence>
<dbReference type="Pfam" id="PF03810">
    <property type="entry name" value="IBN_N"/>
    <property type="match status" value="1"/>
</dbReference>
<comment type="caution">
    <text evidence="10">The sequence shown here is derived from an EMBL/GenBank/DDBJ whole genome shotgun (WGS) entry which is preliminary data.</text>
</comment>
<dbReference type="PROSITE" id="PS50166">
    <property type="entry name" value="IMPORTIN_B_NT"/>
    <property type="match status" value="1"/>
</dbReference>
<dbReference type="InterPro" id="IPR058584">
    <property type="entry name" value="IMB1_TNPO1-like_TPR"/>
</dbReference>
<protein>
    <recommendedName>
        <fullName evidence="9">Importin N-terminal domain-containing protein</fullName>
    </recommendedName>
</protein>
<dbReference type="Gene3D" id="1.25.10.10">
    <property type="entry name" value="Leucine-rich Repeat Variant"/>
    <property type="match status" value="1"/>
</dbReference>
<organism evidence="10 11">
    <name type="scientific">Diutina rugosa</name>
    <name type="common">Yeast</name>
    <name type="synonym">Candida rugosa</name>
    <dbReference type="NCBI Taxonomy" id="5481"/>
    <lineage>
        <taxon>Eukaryota</taxon>
        <taxon>Fungi</taxon>
        <taxon>Dikarya</taxon>
        <taxon>Ascomycota</taxon>
        <taxon>Saccharomycotina</taxon>
        <taxon>Pichiomycetes</taxon>
        <taxon>Debaryomycetaceae</taxon>
        <taxon>Diutina</taxon>
    </lineage>
</organism>
<evidence type="ECO:0000256" key="3">
    <source>
        <dbReference type="ARBA" id="ARBA00022448"/>
    </source>
</evidence>
<keyword evidence="3" id="KW-0813">Transport</keyword>
<dbReference type="Pfam" id="PF25780">
    <property type="entry name" value="TPR_IPO5"/>
    <property type="match status" value="1"/>
</dbReference>
<dbReference type="SMART" id="SM00913">
    <property type="entry name" value="IBN_N"/>
    <property type="match status" value="1"/>
</dbReference>
<dbReference type="Pfam" id="PF25574">
    <property type="entry name" value="TPR_IMB1"/>
    <property type="match status" value="1"/>
</dbReference>
<keyword evidence="6" id="KW-0653">Protein transport</keyword>
<dbReference type="GO" id="GO:0005737">
    <property type="term" value="C:cytoplasm"/>
    <property type="evidence" value="ECO:0007669"/>
    <property type="project" value="UniProtKB-SubCell"/>
</dbReference>
<dbReference type="RefSeq" id="XP_034010372.1">
    <property type="nucleotide sequence ID" value="XM_034157900.1"/>
</dbReference>
<dbReference type="InterPro" id="IPR040122">
    <property type="entry name" value="Importin_beta"/>
</dbReference>
<evidence type="ECO:0000256" key="8">
    <source>
        <dbReference type="PROSITE-ProRule" id="PRU00103"/>
    </source>
</evidence>
<name>A0A642UML0_DIURU</name>
<proteinExistence type="predicted"/>
<dbReference type="SUPFAM" id="SSF48371">
    <property type="entry name" value="ARM repeat"/>
    <property type="match status" value="2"/>
</dbReference>
<evidence type="ECO:0000256" key="6">
    <source>
        <dbReference type="ARBA" id="ARBA00022927"/>
    </source>
</evidence>
<dbReference type="InterPro" id="IPR057672">
    <property type="entry name" value="TPR_IPO4/5"/>
</dbReference>
<evidence type="ECO:0000256" key="1">
    <source>
        <dbReference type="ARBA" id="ARBA00004123"/>
    </source>
</evidence>
<dbReference type="GO" id="GO:0006606">
    <property type="term" value="P:protein import into nucleus"/>
    <property type="evidence" value="ECO:0007669"/>
    <property type="project" value="InterPro"/>
</dbReference>
<keyword evidence="5" id="KW-0677">Repeat</keyword>
<dbReference type="InterPro" id="IPR021133">
    <property type="entry name" value="HEAT_type_2"/>
</dbReference>
<sequence length="1099" mass="120861">MDEQYLQSLETTLKETLVPDSNVVKQAVNRLQKELYPSPAAIPGLFQLLSTSQDEAVKQLAAVEARKRVSAAWETLDPSMKPSIKANLLQHTFGQSNKKIRHSCARTVAAIAEIDLENNQWEELLPALVNGVQDANPQTKEMAIFTLYAVLETQATPLAKHVGDFLDLYSGLLRDDSRTNRVNAVLALDVLAQYLEETEDLDQNLTNKFKQCIPGMVDVLKEVISSNDEDLAKSVFNVFNGLVFVDSRLIGDQLVDLIQFMCEIASNTQLDSEYRAFALQFLISSISYRKSRISQAKLGPGLTKMAAQISAEEIDEDAELAGDDEENENEENEPPALALRLIAMMAGELPPSQVIVPLFDNLQQMLPSQNKFERRGGLLAIKVASSGAPDFIRTQIQKVLPAIVAGLKDSEVIVQVAALKTLANLTAELQDSVADYHEELLPLIINVINNATSMAAYKFACFALDGLIEFMSHEAMGTYVQPLMEKLTVMLQQANNNVLQTAIVSAIGSTAFAAGKAFTPYFSETIRILEPFVASGQSIEGLSEDDIELRACAFENISTIARAVGPESFSQYAKPLVEAAYHAVKSDHSRIRESGFGFISNMSKVYGAEFASFLEQIVPEILTCLQQEEFSFNENFDEEGGEDESPVNIHTGITIEKEIAALALAELAKGTGKDFAPYVDACIKVLSDQVENSTGMREAALQATLAIVKAIFVAQYGEDFKAPKGVPKQPYVDQPIMELINTARSVAIAPLEYEFEITMVASILDGLADLINTIGALAVVDASNTEELQALCVELMKLLKREHPCQVEDDEGPDDDDSDASEVDAVIFESILEVLVNLAAALEGDFNEIFSSFKDVILSRLNSKSKPIRVACIGALSEISYGLKSANPYTQELLQVFIDRLQNDKSLEVKSNSAYGVGVLIENSTQDLSSIYQNVLELLFYLLSKAGKTAEEDEEAKDVVDRSYANACGCVARMYLKQPQSIPTNHVVPAMLERLPLETAFEENDVIFNMIIKLYEAQDNAIEAETPRIIKVFSEVFVKDAKRVKLAEESTLGREETLDAMKQFPKEGLREKVVELLRFLDSKSNGAVSQDEVLKSVLA</sequence>
<feature type="domain" description="Importin N-terminal" evidence="9">
    <location>
        <begin position="27"/>
        <end position="94"/>
    </location>
</feature>
<reference evidence="10 11" key="1">
    <citation type="submission" date="2019-07" db="EMBL/GenBank/DDBJ databases">
        <title>Genome assembly of two rare yeast pathogens: Diutina rugosa and Trichomonascus ciferrii.</title>
        <authorList>
            <person name="Mixao V."/>
            <person name="Saus E."/>
            <person name="Hansen A."/>
            <person name="Lass-Flor C."/>
            <person name="Gabaldon T."/>
        </authorList>
    </citation>
    <scope>NUCLEOTIDE SEQUENCE [LARGE SCALE GENOMIC DNA]</scope>
    <source>
        <strain evidence="10 11">CBS 613</strain>
    </source>
</reference>
<dbReference type="PANTHER" id="PTHR10527">
    <property type="entry name" value="IMPORTIN BETA"/>
    <property type="match status" value="1"/>
</dbReference>
<evidence type="ECO:0000256" key="2">
    <source>
        <dbReference type="ARBA" id="ARBA00004496"/>
    </source>
</evidence>
<keyword evidence="4" id="KW-0963">Cytoplasm</keyword>
<dbReference type="Proteomes" id="UP000449547">
    <property type="component" value="Unassembled WGS sequence"/>
</dbReference>
<dbReference type="VEuPathDB" id="FungiDB:DIURU_004970"/>
<dbReference type="OMA" id="ANACGCV"/>
<evidence type="ECO:0000256" key="5">
    <source>
        <dbReference type="ARBA" id="ARBA00022737"/>
    </source>
</evidence>
<dbReference type="GO" id="GO:0031267">
    <property type="term" value="F:small GTPase binding"/>
    <property type="evidence" value="ECO:0007669"/>
    <property type="project" value="InterPro"/>
</dbReference>
<dbReference type="EMBL" id="SWFT01000149">
    <property type="protein sequence ID" value="KAA8898115.1"/>
    <property type="molecule type" value="Genomic_DNA"/>
</dbReference>
<feature type="repeat" description="HEAT" evidence="8">
    <location>
        <begin position="399"/>
        <end position="437"/>
    </location>
</feature>
<evidence type="ECO:0000313" key="11">
    <source>
        <dbReference type="Proteomes" id="UP000449547"/>
    </source>
</evidence>
<dbReference type="AlphaFoldDB" id="A0A642UML0"/>
<dbReference type="InterPro" id="IPR011989">
    <property type="entry name" value="ARM-like"/>
</dbReference>
<dbReference type="PROSITE" id="PS50077">
    <property type="entry name" value="HEAT_REPEAT"/>
    <property type="match status" value="1"/>
</dbReference>
<comment type="subcellular location">
    <subcellularLocation>
        <location evidence="2">Cytoplasm</location>
    </subcellularLocation>
    <subcellularLocation>
        <location evidence="1">Nucleus</location>
    </subcellularLocation>
</comment>